<accession>K0R764</accession>
<keyword evidence="3" id="KW-1185">Reference proteome</keyword>
<reference evidence="2 3" key="1">
    <citation type="journal article" date="2012" name="Genome Biol.">
        <title>Genome and low-iron response of an oceanic diatom adapted to chronic iron limitation.</title>
        <authorList>
            <person name="Lommer M."/>
            <person name="Specht M."/>
            <person name="Roy A.S."/>
            <person name="Kraemer L."/>
            <person name="Andreson R."/>
            <person name="Gutowska M.A."/>
            <person name="Wolf J."/>
            <person name="Bergner S.V."/>
            <person name="Schilhabel M.B."/>
            <person name="Klostermeier U.C."/>
            <person name="Beiko R.G."/>
            <person name="Rosenstiel P."/>
            <person name="Hippler M."/>
            <person name="Laroche J."/>
        </authorList>
    </citation>
    <scope>NUCLEOTIDE SEQUENCE [LARGE SCALE GENOMIC DNA]</scope>
    <source>
        <strain evidence="2 3">CCMP1005</strain>
    </source>
</reference>
<dbReference type="AlphaFoldDB" id="K0R764"/>
<evidence type="ECO:0000256" key="1">
    <source>
        <dbReference type="SAM" id="MobiDB-lite"/>
    </source>
</evidence>
<comment type="caution">
    <text evidence="2">The sequence shown here is derived from an EMBL/GenBank/DDBJ whole genome shotgun (WGS) entry which is preliminary data.</text>
</comment>
<evidence type="ECO:0000313" key="3">
    <source>
        <dbReference type="Proteomes" id="UP000266841"/>
    </source>
</evidence>
<gene>
    <name evidence="2" type="ORF">THAOC_32495</name>
</gene>
<feature type="compositionally biased region" description="Basic residues" evidence="1">
    <location>
        <begin position="58"/>
        <end position="67"/>
    </location>
</feature>
<sequence>MKGKHAFEDHLLPRVVSASTVTTRRESHRQDRYHKSPSRPVPAAVMPSNKKKNSADKKRQKQQRRTRQATAQDLKEVAPKFRQLLLSARQEYAKGRSYNAVETQNEAIELGTRKLPRFDDDSLVKAHAMLELSLAKSAVMTDFASGDEHSKLRVEWHGLIAEIMTIYESRVAAGTLAVWRRDEVWMEGGDYESPVPHTERLGPVDYLQTMNFRASMAFGEPTVDSVRSIKTAISFLHKFEASGCVVQLECGGAVQGEVPPDAMGKLKGFLSVLSGLQTTVSPGMFEDAHEEVRHTGTLDGEMKKTGKKLAKDMDKIGLKNCFNPKCNRFEHQPKQFAKCTRCGFAKRAEEEVMQNKSKNCLHVGQSQQVLTLIRFFHHFALCSFEFDATETAEAEMAKVLVKPQLEGHDLGTVQLDMQSVSIAFAAIWSMDKEDRADMVRNFQNTVKQVRFPGMDFSIVTEWSQQAVAGDFTVVKHTDRGTILLREHEDGEIRGYCAVGITQSLESLFQQHPEPMPFTVNTGLLPFKKVVLCQGTIMSTCKPSSPELEAIAKRFVDGEEGVVRIIERFG</sequence>
<feature type="region of interest" description="Disordered" evidence="1">
    <location>
        <begin position="1"/>
        <end position="74"/>
    </location>
</feature>
<name>K0R764_THAOC</name>
<proteinExistence type="predicted"/>
<feature type="compositionally biased region" description="Basic and acidic residues" evidence="1">
    <location>
        <begin position="23"/>
        <end position="34"/>
    </location>
</feature>
<protein>
    <submittedName>
        <fullName evidence="2">Uncharacterized protein</fullName>
    </submittedName>
</protein>
<organism evidence="2 3">
    <name type="scientific">Thalassiosira oceanica</name>
    <name type="common">Marine diatom</name>
    <dbReference type="NCBI Taxonomy" id="159749"/>
    <lineage>
        <taxon>Eukaryota</taxon>
        <taxon>Sar</taxon>
        <taxon>Stramenopiles</taxon>
        <taxon>Ochrophyta</taxon>
        <taxon>Bacillariophyta</taxon>
        <taxon>Coscinodiscophyceae</taxon>
        <taxon>Thalassiosirophycidae</taxon>
        <taxon>Thalassiosirales</taxon>
        <taxon>Thalassiosiraceae</taxon>
        <taxon>Thalassiosira</taxon>
    </lineage>
</organism>
<dbReference type="Proteomes" id="UP000266841">
    <property type="component" value="Unassembled WGS sequence"/>
</dbReference>
<dbReference type="EMBL" id="AGNL01045535">
    <property type="protein sequence ID" value="EJK48685.1"/>
    <property type="molecule type" value="Genomic_DNA"/>
</dbReference>
<evidence type="ECO:0000313" key="2">
    <source>
        <dbReference type="EMBL" id="EJK48685.1"/>
    </source>
</evidence>
<dbReference type="OrthoDB" id="188436at2759"/>
<feature type="compositionally biased region" description="Basic and acidic residues" evidence="1">
    <location>
        <begin position="1"/>
        <end position="12"/>
    </location>
</feature>